<dbReference type="Proteomes" id="UP000030671">
    <property type="component" value="Unassembled WGS sequence"/>
</dbReference>
<reference evidence="3 4" key="1">
    <citation type="journal article" date="2012" name="New Phytol.">
        <title>Insight into trade-off between wood decay and parasitism from the genome of a fungal forest pathogen.</title>
        <authorList>
            <person name="Olson A."/>
            <person name="Aerts A."/>
            <person name="Asiegbu F."/>
            <person name="Belbahri L."/>
            <person name="Bouzid O."/>
            <person name="Broberg A."/>
            <person name="Canback B."/>
            <person name="Coutinho P.M."/>
            <person name="Cullen D."/>
            <person name="Dalman K."/>
            <person name="Deflorio G."/>
            <person name="van Diepen L.T."/>
            <person name="Dunand C."/>
            <person name="Duplessis S."/>
            <person name="Durling M."/>
            <person name="Gonthier P."/>
            <person name="Grimwood J."/>
            <person name="Fossdal C.G."/>
            <person name="Hansson D."/>
            <person name="Henrissat B."/>
            <person name="Hietala A."/>
            <person name="Himmelstrand K."/>
            <person name="Hoffmeister D."/>
            <person name="Hogberg N."/>
            <person name="James T.Y."/>
            <person name="Karlsson M."/>
            <person name="Kohler A."/>
            <person name="Kues U."/>
            <person name="Lee Y.H."/>
            <person name="Lin Y.C."/>
            <person name="Lind M."/>
            <person name="Lindquist E."/>
            <person name="Lombard V."/>
            <person name="Lucas S."/>
            <person name="Lunden K."/>
            <person name="Morin E."/>
            <person name="Murat C."/>
            <person name="Park J."/>
            <person name="Raffaello T."/>
            <person name="Rouze P."/>
            <person name="Salamov A."/>
            <person name="Schmutz J."/>
            <person name="Solheim H."/>
            <person name="Stahlberg J."/>
            <person name="Velez H."/>
            <person name="de Vries R.P."/>
            <person name="Wiebenga A."/>
            <person name="Woodward S."/>
            <person name="Yakovlev I."/>
            <person name="Garbelotto M."/>
            <person name="Martin F."/>
            <person name="Grigoriev I.V."/>
            <person name="Stenlid J."/>
        </authorList>
    </citation>
    <scope>NUCLEOTIDE SEQUENCE [LARGE SCALE GENOMIC DNA]</scope>
    <source>
        <strain evidence="3 4">TC 32-1</strain>
    </source>
</reference>
<dbReference type="RefSeq" id="XP_009550293.1">
    <property type="nucleotide sequence ID" value="XM_009551998.1"/>
</dbReference>
<gene>
    <name evidence="3" type="ORF">HETIRDRAFT_429320</name>
</gene>
<organism evidence="3 4">
    <name type="scientific">Heterobasidion irregulare (strain TC 32-1)</name>
    <dbReference type="NCBI Taxonomy" id="747525"/>
    <lineage>
        <taxon>Eukaryota</taxon>
        <taxon>Fungi</taxon>
        <taxon>Dikarya</taxon>
        <taxon>Basidiomycota</taxon>
        <taxon>Agaricomycotina</taxon>
        <taxon>Agaricomycetes</taxon>
        <taxon>Russulales</taxon>
        <taxon>Bondarzewiaceae</taxon>
        <taxon>Heterobasidion</taxon>
        <taxon>Heterobasidion annosum species complex</taxon>
    </lineage>
</organism>
<protein>
    <submittedName>
        <fullName evidence="3">Uncharacterized protein</fullName>
    </submittedName>
</protein>
<name>W4JXZ3_HETIT</name>
<accession>W4JXZ3</accession>
<feature type="compositionally biased region" description="Basic and acidic residues" evidence="1">
    <location>
        <begin position="268"/>
        <end position="279"/>
    </location>
</feature>
<evidence type="ECO:0000256" key="1">
    <source>
        <dbReference type="SAM" id="MobiDB-lite"/>
    </source>
</evidence>
<keyword evidence="2" id="KW-0472">Membrane</keyword>
<dbReference type="KEGG" id="hir:HETIRDRAFT_429320"/>
<feature type="transmembrane region" description="Helical" evidence="2">
    <location>
        <begin position="53"/>
        <end position="70"/>
    </location>
</feature>
<dbReference type="InParanoid" id="W4JXZ3"/>
<keyword evidence="2" id="KW-0812">Transmembrane</keyword>
<keyword evidence="2" id="KW-1133">Transmembrane helix</keyword>
<dbReference type="GeneID" id="20674338"/>
<dbReference type="EMBL" id="KI925462">
    <property type="protein sequence ID" value="ETW78314.1"/>
    <property type="molecule type" value="Genomic_DNA"/>
</dbReference>
<evidence type="ECO:0000256" key="2">
    <source>
        <dbReference type="SAM" id="Phobius"/>
    </source>
</evidence>
<keyword evidence="4" id="KW-1185">Reference proteome</keyword>
<evidence type="ECO:0000313" key="4">
    <source>
        <dbReference type="Proteomes" id="UP000030671"/>
    </source>
</evidence>
<evidence type="ECO:0000313" key="3">
    <source>
        <dbReference type="EMBL" id="ETW78314.1"/>
    </source>
</evidence>
<dbReference type="HOGENOM" id="CLU_997686_0_0_1"/>
<feature type="transmembrane region" description="Helical" evidence="2">
    <location>
        <begin position="179"/>
        <end position="203"/>
    </location>
</feature>
<feature type="transmembrane region" description="Helical" evidence="2">
    <location>
        <begin position="129"/>
        <end position="159"/>
    </location>
</feature>
<proteinExistence type="predicted"/>
<feature type="transmembrane region" description="Helical" evidence="2">
    <location>
        <begin position="82"/>
        <end position="108"/>
    </location>
</feature>
<feature type="region of interest" description="Disordered" evidence="1">
    <location>
        <begin position="254"/>
        <end position="279"/>
    </location>
</feature>
<sequence>MAKGWRNYLWRLSNVFLLGFGHRYKERYAKYASLPIGEEQGWREENQKEWDRISVALALVIAVHAASLAISDVTLASWVCRALWYGGFGLALSGLVIISYITVSLFNLTDKEVDKAVQMHSEGRADMSLEIIASVGAMPIVLLLWSTAFVMTGLLILVFTVNYSQGAPVNAVPMRRFRILASVPTFVGVAAVIWVVIVVEGALRRAGTSHVPRDSYDKYDMTFTFNTAVDRSVQRGCDENAYVTPVTARVSRLARPNASPVGMGEPSRSGHAEQHRLTM</sequence>
<dbReference type="AlphaFoldDB" id="W4JXZ3"/>